<reference evidence="1" key="1">
    <citation type="submission" date="2014-09" db="EMBL/GenBank/DDBJ databases">
        <authorList>
            <person name="Magalhaes I.L.F."/>
            <person name="Oliveira U."/>
            <person name="Santos F.R."/>
            <person name="Vidigal T.H.D.A."/>
            <person name="Brescovit A.D."/>
            <person name="Santos A.J."/>
        </authorList>
    </citation>
    <scope>NUCLEOTIDE SEQUENCE</scope>
    <source>
        <tissue evidence="1">Shoot tissue taken approximately 20 cm above the soil surface</tissue>
    </source>
</reference>
<reference evidence="1" key="2">
    <citation type="journal article" date="2015" name="Data Brief">
        <title>Shoot transcriptome of the giant reed, Arundo donax.</title>
        <authorList>
            <person name="Barrero R.A."/>
            <person name="Guerrero F.D."/>
            <person name="Moolhuijzen P."/>
            <person name="Goolsby J.A."/>
            <person name="Tidwell J."/>
            <person name="Bellgard S.E."/>
            <person name="Bellgard M.I."/>
        </authorList>
    </citation>
    <scope>NUCLEOTIDE SEQUENCE</scope>
    <source>
        <tissue evidence="1">Shoot tissue taken approximately 20 cm above the soil surface</tissue>
    </source>
</reference>
<dbReference type="EMBL" id="GBRH01167136">
    <property type="protein sequence ID" value="JAE30760.1"/>
    <property type="molecule type" value="Transcribed_RNA"/>
</dbReference>
<dbReference type="AlphaFoldDB" id="A0A0A9IPL2"/>
<accession>A0A0A9IPL2</accession>
<protein>
    <submittedName>
        <fullName evidence="1">Uncharacterized protein</fullName>
    </submittedName>
</protein>
<name>A0A0A9IPL2_ARUDO</name>
<proteinExistence type="predicted"/>
<sequence length="189" mass="20028">MRSSLPRLRFRFSWQEAQARPREARCGLRGPQVRGLGGGELDFGVGDLDLGSRDFDCGGEESDLGGKEFDSGVFSSVPLSPSSPWCGTSSLDASLGINPVSYLGHRRDGLRAGTLAGHGASHRPPTGRSSIELEQARHALLPPPLVLLPDVPPASPPACTTSRPCRRWTRRGTGGTPEPRPACYGACVG</sequence>
<evidence type="ECO:0000313" key="1">
    <source>
        <dbReference type="EMBL" id="JAE30760.1"/>
    </source>
</evidence>
<organism evidence="1">
    <name type="scientific">Arundo donax</name>
    <name type="common">Giant reed</name>
    <name type="synonym">Donax arundinaceus</name>
    <dbReference type="NCBI Taxonomy" id="35708"/>
    <lineage>
        <taxon>Eukaryota</taxon>
        <taxon>Viridiplantae</taxon>
        <taxon>Streptophyta</taxon>
        <taxon>Embryophyta</taxon>
        <taxon>Tracheophyta</taxon>
        <taxon>Spermatophyta</taxon>
        <taxon>Magnoliopsida</taxon>
        <taxon>Liliopsida</taxon>
        <taxon>Poales</taxon>
        <taxon>Poaceae</taxon>
        <taxon>PACMAD clade</taxon>
        <taxon>Arundinoideae</taxon>
        <taxon>Arundineae</taxon>
        <taxon>Arundo</taxon>
    </lineage>
</organism>